<keyword evidence="3" id="KW-0812">Transmembrane</keyword>
<evidence type="ECO:0000313" key="4">
    <source>
        <dbReference type="EMBL" id="CAF4737959.1"/>
    </source>
</evidence>
<comment type="subcellular location">
    <subcellularLocation>
        <location evidence="1">Cell inner membrane</location>
        <topology evidence="1">Multi-pass membrane protein</topology>
    </subcellularLocation>
</comment>
<dbReference type="Gene3D" id="3.80.10.10">
    <property type="entry name" value="Ribonuclease Inhibitor"/>
    <property type="match status" value="1"/>
</dbReference>
<dbReference type="PANTHER" id="PTHR43702">
    <property type="entry name" value="L-FUCOSE-PROTON SYMPORTER"/>
    <property type="match status" value="1"/>
</dbReference>
<proteinExistence type="predicted"/>
<feature type="transmembrane region" description="Helical" evidence="3">
    <location>
        <begin position="231"/>
        <end position="248"/>
    </location>
</feature>
<keyword evidence="3" id="KW-0472">Membrane</keyword>
<dbReference type="PANTHER" id="PTHR43702:SF3">
    <property type="entry name" value="PROTEIN TSGA"/>
    <property type="match status" value="1"/>
</dbReference>
<feature type="non-terminal residue" evidence="4">
    <location>
        <position position="1"/>
    </location>
</feature>
<evidence type="ECO:0000256" key="3">
    <source>
        <dbReference type="SAM" id="Phobius"/>
    </source>
</evidence>
<gene>
    <name evidence="4" type="ORF">UJA718_LOCUS38186</name>
</gene>
<name>A0A821KWH8_9BILA</name>
<dbReference type="InterPro" id="IPR036259">
    <property type="entry name" value="MFS_trans_sf"/>
</dbReference>
<sequence>VPSDALPTSESNQEIHVILSSNGILKIAPSLWTAIFTDTRLRCLSLIDLQLYGNDSQTLAKYLCEQTHLVELTFDSVLQSVYSFDHILNEGLQHNKSLKSLTLTNLNNLDAATIASLIKHNNTINYLALTHDNISSGGGAIIADALRTNSTLVRVDLSHNRIDEQTATQFTSILHQPHSSLKQIILNNNVNDNQYVLDPNSTIENKPETLPFIVEEKRINDVEPSTPTKKFQFLSTILVTFLFFLWGIPNQLNGVLIRQFSKAFDLSRFEAGLVQSAFYMGYFIWALPA</sequence>
<feature type="transmembrane region" description="Helical" evidence="3">
    <location>
        <begin position="269"/>
        <end position="287"/>
    </location>
</feature>
<evidence type="ECO:0000256" key="1">
    <source>
        <dbReference type="ARBA" id="ARBA00004429"/>
    </source>
</evidence>
<protein>
    <submittedName>
        <fullName evidence="4">Uncharacterized protein</fullName>
    </submittedName>
</protein>
<dbReference type="GO" id="GO:0005886">
    <property type="term" value="C:plasma membrane"/>
    <property type="evidence" value="ECO:0007669"/>
    <property type="project" value="UniProtKB-SubCell"/>
</dbReference>
<keyword evidence="2" id="KW-1003">Cell membrane</keyword>
<feature type="non-terminal residue" evidence="4">
    <location>
        <position position="289"/>
    </location>
</feature>
<dbReference type="SUPFAM" id="SSF103473">
    <property type="entry name" value="MFS general substrate transporter"/>
    <property type="match status" value="1"/>
</dbReference>
<comment type="caution">
    <text evidence="4">The sequence shown here is derived from an EMBL/GenBank/DDBJ whole genome shotgun (WGS) entry which is preliminary data.</text>
</comment>
<dbReference type="Proteomes" id="UP000663873">
    <property type="component" value="Unassembled WGS sequence"/>
</dbReference>
<keyword evidence="5" id="KW-1185">Reference proteome</keyword>
<reference evidence="4" key="1">
    <citation type="submission" date="2021-02" db="EMBL/GenBank/DDBJ databases">
        <authorList>
            <person name="Nowell W R."/>
        </authorList>
    </citation>
    <scope>NUCLEOTIDE SEQUENCE</scope>
</reference>
<organism evidence="4 5">
    <name type="scientific">Rotaria socialis</name>
    <dbReference type="NCBI Taxonomy" id="392032"/>
    <lineage>
        <taxon>Eukaryota</taxon>
        <taxon>Metazoa</taxon>
        <taxon>Spiralia</taxon>
        <taxon>Gnathifera</taxon>
        <taxon>Rotifera</taxon>
        <taxon>Eurotatoria</taxon>
        <taxon>Bdelloidea</taxon>
        <taxon>Philodinida</taxon>
        <taxon>Philodinidae</taxon>
        <taxon>Rotaria</taxon>
    </lineage>
</organism>
<dbReference type="InterPro" id="IPR050375">
    <property type="entry name" value="MFS_TsgA-like"/>
</dbReference>
<dbReference type="InterPro" id="IPR032675">
    <property type="entry name" value="LRR_dom_sf"/>
</dbReference>
<dbReference type="EMBL" id="CAJOBP010038810">
    <property type="protein sequence ID" value="CAF4737959.1"/>
    <property type="molecule type" value="Genomic_DNA"/>
</dbReference>
<keyword evidence="3" id="KW-1133">Transmembrane helix</keyword>
<dbReference type="SUPFAM" id="SSF52047">
    <property type="entry name" value="RNI-like"/>
    <property type="match status" value="1"/>
</dbReference>
<dbReference type="AlphaFoldDB" id="A0A821KWH8"/>
<evidence type="ECO:0000313" key="5">
    <source>
        <dbReference type="Proteomes" id="UP000663873"/>
    </source>
</evidence>
<dbReference type="Gene3D" id="1.20.1250.20">
    <property type="entry name" value="MFS general substrate transporter like domains"/>
    <property type="match status" value="1"/>
</dbReference>
<evidence type="ECO:0000256" key="2">
    <source>
        <dbReference type="ARBA" id="ARBA00022475"/>
    </source>
</evidence>
<accession>A0A821KWH8</accession>